<keyword evidence="4" id="KW-1185">Reference proteome</keyword>
<dbReference type="NCBIfam" id="TIGR04023">
    <property type="entry name" value="PPOX_MSMEG_5819"/>
    <property type="match status" value="1"/>
</dbReference>
<dbReference type="GO" id="GO:0005829">
    <property type="term" value="C:cytosol"/>
    <property type="evidence" value="ECO:0007669"/>
    <property type="project" value="TreeGrafter"/>
</dbReference>
<evidence type="ECO:0000259" key="2">
    <source>
        <dbReference type="Pfam" id="PF01243"/>
    </source>
</evidence>
<sequence>MATLSERELEYLGTQRLGRLATVAPDGYPQNNPVGFFYNADLGTIDIGGHKLGDSRKFGNVRAHPKATLVVDDIASVQPWHVRGVEIRGDVEALVDVEPPMHGMSREVIRIYPARIRSWGLASD</sequence>
<feature type="domain" description="Pyridoxamine 5'-phosphate oxidase N-terminal" evidence="2">
    <location>
        <begin position="10"/>
        <end position="114"/>
    </location>
</feature>
<gene>
    <name evidence="3" type="ORF">SAMN05443287_108133</name>
</gene>
<dbReference type="STRING" id="1144548.SAMN05443287_108133"/>
<dbReference type="GO" id="GO:0070967">
    <property type="term" value="F:coenzyme F420 binding"/>
    <property type="evidence" value="ECO:0007669"/>
    <property type="project" value="TreeGrafter"/>
</dbReference>
<dbReference type="InterPro" id="IPR052019">
    <property type="entry name" value="F420H2_bilvrd_red/Heme_oxyg"/>
</dbReference>
<dbReference type="InterPro" id="IPR011576">
    <property type="entry name" value="Pyridox_Oxase_N"/>
</dbReference>
<dbReference type="AlphaFoldDB" id="A0A1H7C6Z2"/>
<dbReference type="Proteomes" id="UP000198707">
    <property type="component" value="Unassembled WGS sequence"/>
</dbReference>
<dbReference type="InterPro" id="IPR012349">
    <property type="entry name" value="Split_barrel_FMN-bd"/>
</dbReference>
<dbReference type="Gene3D" id="2.30.110.10">
    <property type="entry name" value="Electron Transport, Fmn-binding Protein, Chain A"/>
    <property type="match status" value="1"/>
</dbReference>
<keyword evidence="1" id="KW-0560">Oxidoreductase</keyword>
<evidence type="ECO:0000313" key="4">
    <source>
        <dbReference type="Proteomes" id="UP000198707"/>
    </source>
</evidence>
<reference evidence="4" key="1">
    <citation type="submission" date="2016-10" db="EMBL/GenBank/DDBJ databases">
        <authorList>
            <person name="Varghese N."/>
            <person name="Submissions S."/>
        </authorList>
    </citation>
    <scope>NUCLEOTIDE SEQUENCE [LARGE SCALE GENOMIC DNA]</scope>
    <source>
        <strain evidence="4">CGMCC 4.7038</strain>
    </source>
</reference>
<dbReference type="InterPro" id="IPR024031">
    <property type="entry name" value="MSMEG_5819/OxyR"/>
</dbReference>
<dbReference type="GO" id="GO:0016627">
    <property type="term" value="F:oxidoreductase activity, acting on the CH-CH group of donors"/>
    <property type="evidence" value="ECO:0007669"/>
    <property type="project" value="TreeGrafter"/>
</dbReference>
<dbReference type="EMBL" id="FNYV01000008">
    <property type="protein sequence ID" value="SEJ82812.1"/>
    <property type="molecule type" value="Genomic_DNA"/>
</dbReference>
<name>A0A1H7C6Z2_9ACTN</name>
<protein>
    <submittedName>
        <fullName evidence="3">Pyridoxamine 5'-phosphate oxidase family protein</fullName>
    </submittedName>
</protein>
<dbReference type="Pfam" id="PF01243">
    <property type="entry name" value="PNPOx_N"/>
    <property type="match status" value="1"/>
</dbReference>
<evidence type="ECO:0000313" key="3">
    <source>
        <dbReference type="EMBL" id="SEJ82812.1"/>
    </source>
</evidence>
<evidence type="ECO:0000256" key="1">
    <source>
        <dbReference type="ARBA" id="ARBA00023002"/>
    </source>
</evidence>
<dbReference type="PANTHER" id="PTHR35176">
    <property type="entry name" value="HEME OXYGENASE HI_0854-RELATED"/>
    <property type="match status" value="1"/>
</dbReference>
<accession>A0A1H7C6Z2</accession>
<dbReference type="SUPFAM" id="SSF50475">
    <property type="entry name" value="FMN-binding split barrel"/>
    <property type="match status" value="1"/>
</dbReference>
<dbReference type="OrthoDB" id="3693562at2"/>
<dbReference type="RefSeq" id="WP_092381674.1">
    <property type="nucleotide sequence ID" value="NZ_BOPI01000004.1"/>
</dbReference>
<proteinExistence type="predicted"/>
<organism evidence="3 4">
    <name type="scientific">Micromonospora phaseoli</name>
    <dbReference type="NCBI Taxonomy" id="1144548"/>
    <lineage>
        <taxon>Bacteria</taxon>
        <taxon>Bacillati</taxon>
        <taxon>Actinomycetota</taxon>
        <taxon>Actinomycetes</taxon>
        <taxon>Micromonosporales</taxon>
        <taxon>Micromonosporaceae</taxon>
        <taxon>Micromonospora</taxon>
    </lineage>
</organism>
<dbReference type="PANTHER" id="PTHR35176:SF6">
    <property type="entry name" value="HEME OXYGENASE HI_0854-RELATED"/>
    <property type="match status" value="1"/>
</dbReference>